<dbReference type="HOGENOM" id="CLU_063084_4_1_1"/>
<proteinExistence type="inferred from homology"/>
<dbReference type="OMA" id="CAIPCFV"/>
<evidence type="ECO:0000256" key="4">
    <source>
        <dbReference type="ARBA" id="ARBA00022525"/>
    </source>
</evidence>
<evidence type="ECO:0000256" key="6">
    <source>
        <dbReference type="ARBA" id="ARBA00022729"/>
    </source>
</evidence>
<dbReference type="eggNOG" id="ENOG502SD7M">
    <property type="taxonomic scope" value="Eukaryota"/>
</dbReference>
<dbReference type="OrthoDB" id="3767534at2759"/>
<dbReference type="AlphaFoldDB" id="K1WD42"/>
<dbReference type="InParanoid" id="K1WD42"/>
<evidence type="ECO:0000256" key="1">
    <source>
        <dbReference type="ARBA" id="ARBA00004589"/>
    </source>
</evidence>
<dbReference type="SMART" id="SM00747">
    <property type="entry name" value="CFEM"/>
    <property type="match status" value="1"/>
</dbReference>
<evidence type="ECO:0000256" key="10">
    <source>
        <dbReference type="SAM" id="SignalP"/>
    </source>
</evidence>
<keyword evidence="9" id="KW-0408">Iron</keyword>
<keyword evidence="8" id="KW-0449">Lipoprotein</keyword>
<keyword evidence="5" id="KW-0325">Glycoprotein</keyword>
<comment type="subcellular location">
    <subcellularLocation>
        <location evidence="1">Membrane</location>
        <topology evidence="1">Lipid-anchor</topology>
        <topology evidence="1">GPI-anchor</topology>
    </subcellularLocation>
    <subcellularLocation>
        <location evidence="2">Secreted</location>
    </subcellularLocation>
</comment>
<dbReference type="GO" id="GO:0005576">
    <property type="term" value="C:extracellular region"/>
    <property type="evidence" value="ECO:0007669"/>
    <property type="project" value="UniProtKB-SubCell"/>
</dbReference>
<evidence type="ECO:0000256" key="7">
    <source>
        <dbReference type="ARBA" id="ARBA00023157"/>
    </source>
</evidence>
<evidence type="ECO:0000313" key="13">
    <source>
        <dbReference type="Proteomes" id="UP000006753"/>
    </source>
</evidence>
<feature type="signal peptide" evidence="10">
    <location>
        <begin position="1"/>
        <end position="18"/>
    </location>
</feature>
<keyword evidence="13" id="KW-1185">Reference proteome</keyword>
<evidence type="ECO:0000256" key="3">
    <source>
        <dbReference type="ARBA" id="ARBA00010031"/>
    </source>
</evidence>
<dbReference type="GO" id="GO:0098552">
    <property type="term" value="C:side of membrane"/>
    <property type="evidence" value="ECO:0007669"/>
    <property type="project" value="UniProtKB-KW"/>
</dbReference>
<dbReference type="Pfam" id="PF05730">
    <property type="entry name" value="CFEM"/>
    <property type="match status" value="1"/>
</dbReference>
<keyword evidence="5" id="KW-0336">GPI-anchor</keyword>
<feature type="domain" description="CFEM" evidence="11">
    <location>
        <begin position="1"/>
        <end position="116"/>
    </location>
</feature>
<evidence type="ECO:0000313" key="12">
    <source>
        <dbReference type="EMBL" id="EKD15315.1"/>
    </source>
</evidence>
<reference evidence="12 13" key="1">
    <citation type="journal article" date="2012" name="BMC Genomics">
        <title>Sequencing the genome of Marssonina brunnea reveals fungus-poplar co-evolution.</title>
        <authorList>
            <person name="Zhu S."/>
            <person name="Cao Y.-Z."/>
            <person name="Jiang C."/>
            <person name="Tan B.-Y."/>
            <person name="Wang Z."/>
            <person name="Feng S."/>
            <person name="Zhang L."/>
            <person name="Su X.-H."/>
            <person name="Brejova B."/>
            <person name="Vinar T."/>
            <person name="Xu M."/>
            <person name="Wang M.-X."/>
            <person name="Zhang S.-G."/>
            <person name="Huang M.-R."/>
            <person name="Wu R."/>
            <person name="Zhou Y."/>
        </authorList>
    </citation>
    <scope>NUCLEOTIDE SEQUENCE [LARGE SCALE GENOMIC DNA]</scope>
    <source>
        <strain evidence="12 13">MB_m1</strain>
    </source>
</reference>
<dbReference type="InterPro" id="IPR008427">
    <property type="entry name" value="Extracellular_membr_CFEM_dom"/>
</dbReference>
<dbReference type="KEGG" id="mbe:MBM_06531"/>
<keyword evidence="9" id="KW-0479">Metal-binding</keyword>
<comment type="similarity">
    <text evidence="3">Belongs to the RBT5 family.</text>
</comment>
<evidence type="ECO:0000256" key="9">
    <source>
        <dbReference type="PROSITE-ProRule" id="PRU01356"/>
    </source>
</evidence>
<gene>
    <name evidence="12" type="ORF">MBM_06531</name>
</gene>
<evidence type="ECO:0000256" key="2">
    <source>
        <dbReference type="ARBA" id="ARBA00004613"/>
    </source>
</evidence>
<dbReference type="Proteomes" id="UP000006753">
    <property type="component" value="Unassembled WGS sequence"/>
</dbReference>
<keyword evidence="6 10" id="KW-0732">Signal</keyword>
<dbReference type="PROSITE" id="PS52012">
    <property type="entry name" value="CFEM"/>
    <property type="match status" value="1"/>
</dbReference>
<evidence type="ECO:0000256" key="8">
    <source>
        <dbReference type="ARBA" id="ARBA00023288"/>
    </source>
</evidence>
<feature type="chain" id="PRO_5003854340" description="CFEM domain-containing protein" evidence="10">
    <location>
        <begin position="19"/>
        <end position="173"/>
    </location>
</feature>
<keyword evidence="5" id="KW-0472">Membrane</keyword>
<dbReference type="STRING" id="1072389.K1WD42"/>
<comment type="caution">
    <text evidence="9">Lacks conserved residue(s) required for the propagation of feature annotation.</text>
</comment>
<feature type="binding site" description="axial binding residue" evidence="9">
    <location>
        <position position="49"/>
    </location>
    <ligand>
        <name>heme</name>
        <dbReference type="ChEBI" id="CHEBI:30413"/>
    </ligand>
    <ligandPart>
        <name>Fe</name>
        <dbReference type="ChEBI" id="CHEBI:18248"/>
    </ligandPart>
</feature>
<name>K1WD42_MARBU</name>
<evidence type="ECO:0000259" key="11">
    <source>
        <dbReference type="PROSITE" id="PS52012"/>
    </source>
</evidence>
<dbReference type="EMBL" id="JH921442">
    <property type="protein sequence ID" value="EKD15315.1"/>
    <property type="molecule type" value="Genomic_DNA"/>
</dbReference>
<feature type="disulfide bond" evidence="9">
    <location>
        <begin position="45"/>
        <end position="52"/>
    </location>
</feature>
<keyword evidence="9" id="KW-0349">Heme</keyword>
<evidence type="ECO:0000256" key="5">
    <source>
        <dbReference type="ARBA" id="ARBA00022622"/>
    </source>
</evidence>
<sequence length="173" mass="16657">MKFSIAIVFAIVASLVSSQSVSSLVAQLPSCAISCLATASSSVGCGISDYTCQCGLNKDAVTSAATFCVVSSCSSTDALKTNSITGDICKAATQIQTSATHGASDVVGSIFAIVNHPSTSTAPASAPTTVATSVKGITASAASNAPAAVTGAALRVHGGALAAAAAMLAALAL</sequence>
<dbReference type="GO" id="GO:0046872">
    <property type="term" value="F:metal ion binding"/>
    <property type="evidence" value="ECO:0007669"/>
    <property type="project" value="UniProtKB-UniRule"/>
</dbReference>
<accession>K1WD42</accession>
<keyword evidence="4" id="KW-0964">Secreted</keyword>
<keyword evidence="7 9" id="KW-1015">Disulfide bond</keyword>
<protein>
    <recommendedName>
        <fullName evidence="11">CFEM domain-containing protein</fullName>
    </recommendedName>
</protein>
<organism evidence="12 13">
    <name type="scientific">Marssonina brunnea f. sp. multigermtubi (strain MB_m1)</name>
    <name type="common">Marssonina leaf spot fungus</name>
    <dbReference type="NCBI Taxonomy" id="1072389"/>
    <lineage>
        <taxon>Eukaryota</taxon>
        <taxon>Fungi</taxon>
        <taxon>Dikarya</taxon>
        <taxon>Ascomycota</taxon>
        <taxon>Pezizomycotina</taxon>
        <taxon>Leotiomycetes</taxon>
        <taxon>Helotiales</taxon>
        <taxon>Drepanopezizaceae</taxon>
        <taxon>Drepanopeziza</taxon>
    </lineage>
</organism>